<evidence type="ECO:0000313" key="1">
    <source>
        <dbReference type="EMBL" id="KAJ9085337.1"/>
    </source>
</evidence>
<name>A0ACC2UG17_9FUNG</name>
<organism evidence="1 2">
    <name type="scientific">Entomophthora muscae</name>
    <dbReference type="NCBI Taxonomy" id="34485"/>
    <lineage>
        <taxon>Eukaryota</taxon>
        <taxon>Fungi</taxon>
        <taxon>Fungi incertae sedis</taxon>
        <taxon>Zoopagomycota</taxon>
        <taxon>Entomophthoromycotina</taxon>
        <taxon>Entomophthoromycetes</taxon>
        <taxon>Entomophthorales</taxon>
        <taxon>Entomophthoraceae</taxon>
        <taxon>Entomophthora</taxon>
    </lineage>
</organism>
<evidence type="ECO:0000313" key="2">
    <source>
        <dbReference type="Proteomes" id="UP001165960"/>
    </source>
</evidence>
<reference evidence="1" key="1">
    <citation type="submission" date="2022-04" db="EMBL/GenBank/DDBJ databases">
        <title>Genome of the entomopathogenic fungus Entomophthora muscae.</title>
        <authorList>
            <person name="Elya C."/>
            <person name="Lovett B.R."/>
            <person name="Lee E."/>
            <person name="Macias A.M."/>
            <person name="Hajek A.E."/>
            <person name="De Bivort B.L."/>
            <person name="Kasson M.T."/>
            <person name="De Fine Licht H.H."/>
            <person name="Stajich J.E."/>
        </authorList>
    </citation>
    <scope>NUCLEOTIDE SEQUENCE</scope>
    <source>
        <strain evidence="1">Berkeley</strain>
    </source>
</reference>
<gene>
    <name evidence="1" type="ORF">DSO57_1014961</name>
</gene>
<protein>
    <submittedName>
        <fullName evidence="1">Uncharacterized protein</fullName>
    </submittedName>
</protein>
<dbReference type="Proteomes" id="UP001165960">
    <property type="component" value="Unassembled WGS sequence"/>
</dbReference>
<sequence length="226" mass="25309">MSIQPSKISKTTTTTIEIQIVADLVCPWCFVGKRRLERAIEQFKATSSKQVDFSVTWRPYQLLPNAPKQSIEKSVSYAQRFGADRAKQMISGMVQIGKGEGIAFNYAGKIGNTFDAHRLIAYAKRFNLQNEVVEQLFHAYFENTQDIADNAVLVSIAGKAGLDQAKVQAYLDSEEGNDQVKEQLNRNKKDNISGVPSFFIQGRFYFSGAQSPESFVSIFNDITSQQ</sequence>
<proteinExistence type="predicted"/>
<dbReference type="EMBL" id="QTSX02000768">
    <property type="protein sequence ID" value="KAJ9085337.1"/>
    <property type="molecule type" value="Genomic_DNA"/>
</dbReference>
<keyword evidence="2" id="KW-1185">Reference proteome</keyword>
<comment type="caution">
    <text evidence="1">The sequence shown here is derived from an EMBL/GenBank/DDBJ whole genome shotgun (WGS) entry which is preliminary data.</text>
</comment>
<accession>A0ACC2UG17</accession>